<dbReference type="InterPro" id="IPR020813">
    <property type="entry name" value="Fibrillarin_CS"/>
</dbReference>
<dbReference type="EMBL" id="DQSV01000091">
    <property type="protein sequence ID" value="HIP17581.1"/>
    <property type="molecule type" value="Genomic_DNA"/>
</dbReference>
<dbReference type="PANTHER" id="PTHR10335">
    <property type="entry name" value="RRNA 2-O-METHYLTRANSFERASE FIBRILLARIN"/>
    <property type="match status" value="1"/>
</dbReference>
<dbReference type="GO" id="GO:0008033">
    <property type="term" value="P:tRNA processing"/>
    <property type="evidence" value="ECO:0007669"/>
    <property type="project" value="UniProtKB-UniRule"/>
</dbReference>
<comment type="similarity">
    <text evidence="1 7">Belongs to the methyltransferase superfamily. Fibrillarin family.</text>
</comment>
<feature type="binding site" evidence="7">
    <location>
        <begin position="103"/>
        <end position="104"/>
    </location>
    <ligand>
        <name>S-adenosyl-L-methionine</name>
        <dbReference type="ChEBI" id="CHEBI:59789"/>
    </ligand>
</feature>
<evidence type="ECO:0000256" key="6">
    <source>
        <dbReference type="ARBA" id="ARBA00022884"/>
    </source>
</evidence>
<keyword evidence="6 7" id="KW-0694">RNA-binding</keyword>
<feature type="binding site" evidence="7">
    <location>
        <begin position="85"/>
        <end position="86"/>
    </location>
    <ligand>
        <name>S-adenosyl-L-methionine</name>
        <dbReference type="ChEBI" id="CHEBI:59789"/>
    </ligand>
</feature>
<evidence type="ECO:0000313" key="8">
    <source>
        <dbReference type="EMBL" id="HIP17581.1"/>
    </source>
</evidence>
<reference evidence="8" key="1">
    <citation type="journal article" date="2020" name="ISME J.">
        <title>Gammaproteobacteria mediating utilization of methyl-, sulfur- and petroleum organic compounds in deep ocean hydrothermal plumes.</title>
        <authorList>
            <person name="Zhou Z."/>
            <person name="Liu Y."/>
            <person name="Pan J."/>
            <person name="Cron B.R."/>
            <person name="Toner B.M."/>
            <person name="Anantharaman K."/>
            <person name="Breier J.A."/>
            <person name="Dick G.J."/>
            <person name="Li M."/>
        </authorList>
    </citation>
    <scope>NUCLEOTIDE SEQUENCE</scope>
    <source>
        <strain evidence="8">SZUA-1385</strain>
    </source>
</reference>
<evidence type="ECO:0000256" key="5">
    <source>
        <dbReference type="ARBA" id="ARBA00022694"/>
    </source>
</evidence>
<dbReference type="PANTHER" id="PTHR10335:SF17">
    <property type="entry name" value="FIBRILLARIN"/>
    <property type="match status" value="1"/>
</dbReference>
<dbReference type="GO" id="GO:1990259">
    <property type="term" value="F:histone H2AQ104 methyltransferase activity"/>
    <property type="evidence" value="ECO:0007669"/>
    <property type="project" value="TreeGrafter"/>
</dbReference>
<dbReference type="NCBIfam" id="NF003279">
    <property type="entry name" value="PRK04266.1-5"/>
    <property type="match status" value="1"/>
</dbReference>
<keyword evidence="4 7" id="KW-0808">Transferase</keyword>
<comment type="function">
    <text evidence="7">Involved in pre-rRNA and tRNA processing. Utilizes the methyl donor S-adenosyl-L-methionine to catalyze the site-specific 2'-hydroxyl methylation of ribose moieties in rRNA and tRNA. Site specificity is provided by a guide RNA that base pairs with the substrate. Methylation occurs at a characteristic distance from the sequence involved in base pairing with the guide RNA.</text>
</comment>
<evidence type="ECO:0000256" key="7">
    <source>
        <dbReference type="HAMAP-Rule" id="MF_00351"/>
    </source>
</evidence>
<gene>
    <name evidence="7" type="primary">flpA</name>
    <name evidence="8" type="ORF">EYG76_04735</name>
</gene>
<dbReference type="PRINTS" id="PR00052">
    <property type="entry name" value="FIBRILLARIN"/>
</dbReference>
<feature type="binding site" evidence="7">
    <location>
        <begin position="128"/>
        <end position="129"/>
    </location>
    <ligand>
        <name>S-adenosyl-L-methionine</name>
        <dbReference type="ChEBI" id="CHEBI:59789"/>
    </ligand>
</feature>
<dbReference type="AlphaFoldDB" id="A0A832YT30"/>
<comment type="subunit">
    <text evidence="7">Interacts with nop5. Component of box C/D small ribonucleoprotein (sRNP) particles that contain rpl7ae, FlpA and nop5, plus a guide RNA.</text>
</comment>
<evidence type="ECO:0000256" key="3">
    <source>
        <dbReference type="ARBA" id="ARBA00022603"/>
    </source>
</evidence>
<accession>A0A832YT30</accession>
<dbReference type="GO" id="GO:0003723">
    <property type="term" value="F:RNA binding"/>
    <property type="evidence" value="ECO:0007669"/>
    <property type="project" value="UniProtKB-UniRule"/>
</dbReference>
<comment type="caution">
    <text evidence="8">The sequence shown here is derived from an EMBL/GenBank/DDBJ whole genome shotgun (WGS) entry which is preliminary data.</text>
</comment>
<dbReference type="Pfam" id="PF01269">
    <property type="entry name" value="Fibrillarin"/>
    <property type="match status" value="1"/>
</dbReference>
<dbReference type="NCBIfam" id="NF003276">
    <property type="entry name" value="PRK04266.1-2"/>
    <property type="match status" value="1"/>
</dbReference>
<evidence type="ECO:0000256" key="4">
    <source>
        <dbReference type="ARBA" id="ARBA00022679"/>
    </source>
</evidence>
<dbReference type="PIRSF" id="PIRSF006540">
    <property type="entry name" value="Nop17p"/>
    <property type="match status" value="1"/>
</dbReference>
<feature type="binding site" evidence="7">
    <location>
        <begin position="148"/>
        <end position="151"/>
    </location>
    <ligand>
        <name>S-adenosyl-L-methionine</name>
        <dbReference type="ChEBI" id="CHEBI:59789"/>
    </ligand>
</feature>
<dbReference type="Gene3D" id="3.40.50.150">
    <property type="entry name" value="Vaccinia Virus protein VP39"/>
    <property type="match status" value="1"/>
</dbReference>
<sequence>MLKIKEIFNNVYEIDLGDGIKRIGTKSLVPSKRIYGEKLVEIDGIEYRIWNPNKSKLSAAIINGLKNMPIKRGSKVLYLGSSAGTTPSHVADITENSPIYSVEFASRIMREFLEVCKDRKNLIPILGDAHMPNTYSNIVETVDVIFEDVAQPNQGEILVKNAEWFLKKNGYGMISIKARSIDVVRDPKEIFMEQKEILIKGGFEIVDEVNIEPFEKDHILFVGIWKGK</sequence>
<keyword evidence="2 7" id="KW-0698">rRNA processing</keyword>
<dbReference type="SUPFAM" id="SSF53335">
    <property type="entry name" value="S-adenosyl-L-methionine-dependent methyltransferases"/>
    <property type="match status" value="1"/>
</dbReference>
<evidence type="ECO:0000256" key="2">
    <source>
        <dbReference type="ARBA" id="ARBA00022552"/>
    </source>
</evidence>
<name>A0A832YT30_9EURY</name>
<dbReference type="Proteomes" id="UP000605144">
    <property type="component" value="Unassembled WGS sequence"/>
</dbReference>
<dbReference type="Gene3D" id="3.30.200.20">
    <property type="entry name" value="Phosphorylase Kinase, domain 1"/>
    <property type="match status" value="1"/>
</dbReference>
<keyword evidence="3 7" id="KW-0489">Methyltransferase</keyword>
<dbReference type="InterPro" id="IPR029063">
    <property type="entry name" value="SAM-dependent_MTases_sf"/>
</dbReference>
<dbReference type="GO" id="GO:0000494">
    <property type="term" value="P:box C/D sno(s)RNA 3'-end processing"/>
    <property type="evidence" value="ECO:0007669"/>
    <property type="project" value="TreeGrafter"/>
</dbReference>
<dbReference type="HAMAP" id="MF_00351">
    <property type="entry name" value="RNA_methyltransf_FlpA"/>
    <property type="match status" value="1"/>
</dbReference>
<keyword evidence="5 7" id="KW-0819">tRNA processing</keyword>
<dbReference type="InterPro" id="IPR000692">
    <property type="entry name" value="Fibrillarin"/>
</dbReference>
<evidence type="ECO:0000256" key="1">
    <source>
        <dbReference type="ARBA" id="ARBA00010632"/>
    </source>
</evidence>
<dbReference type="EC" id="2.1.1.-" evidence="7"/>
<dbReference type="GO" id="GO:0008649">
    <property type="term" value="F:rRNA methyltransferase activity"/>
    <property type="evidence" value="ECO:0007669"/>
    <property type="project" value="TreeGrafter"/>
</dbReference>
<organism evidence="8 9">
    <name type="scientific">Methanothermococcus okinawensis</name>
    <dbReference type="NCBI Taxonomy" id="155863"/>
    <lineage>
        <taxon>Archaea</taxon>
        <taxon>Methanobacteriati</taxon>
        <taxon>Methanobacteriota</taxon>
        <taxon>Methanomada group</taxon>
        <taxon>Methanococci</taxon>
        <taxon>Methanococcales</taxon>
        <taxon>Methanococcaceae</taxon>
        <taxon>Methanothermococcus</taxon>
    </lineage>
</organism>
<proteinExistence type="inferred from homology"/>
<protein>
    <recommendedName>
        <fullName evidence="7">Fibrillarin-like rRNA/tRNA 2'-O-methyltransferase</fullName>
        <ecNumber evidence="7">2.1.1.-</ecNumber>
    </recommendedName>
</protein>
<evidence type="ECO:0000313" key="9">
    <source>
        <dbReference type="Proteomes" id="UP000605144"/>
    </source>
</evidence>
<dbReference type="SMART" id="SM01206">
    <property type="entry name" value="Fibrillarin"/>
    <property type="match status" value="1"/>
</dbReference>
<dbReference type="PROSITE" id="PS00566">
    <property type="entry name" value="FIBRILLARIN"/>
    <property type="match status" value="1"/>
</dbReference>
<dbReference type="NCBIfam" id="NF003277">
    <property type="entry name" value="PRK04266.1-3"/>
    <property type="match status" value="1"/>
</dbReference>